<evidence type="ECO:0000259" key="10">
    <source>
        <dbReference type="PROSITE" id="PS50110"/>
    </source>
</evidence>
<dbReference type="PANTHER" id="PTHR48111">
    <property type="entry name" value="REGULATOR OF RPOS"/>
    <property type="match status" value="1"/>
</dbReference>
<feature type="domain" description="Response regulatory" evidence="10">
    <location>
        <begin position="3"/>
        <end position="116"/>
    </location>
</feature>
<dbReference type="PANTHER" id="PTHR48111:SF73">
    <property type="entry name" value="ALKALINE PHOSPHATASE SYNTHESIS TRANSCRIPTIONAL REGULATORY PROTEIN PHOP"/>
    <property type="match status" value="1"/>
</dbReference>
<evidence type="ECO:0000256" key="6">
    <source>
        <dbReference type="ARBA" id="ARBA00023163"/>
    </source>
</evidence>
<evidence type="ECO:0000256" key="8">
    <source>
        <dbReference type="PROSITE-ProRule" id="PRU00169"/>
    </source>
</evidence>
<evidence type="ECO:0000313" key="12">
    <source>
        <dbReference type="EMBL" id="MCU7378787.1"/>
    </source>
</evidence>
<dbReference type="InterPro" id="IPR039420">
    <property type="entry name" value="WalR-like"/>
</dbReference>
<gene>
    <name evidence="12" type="ORF">OBO34_10520</name>
</gene>
<evidence type="ECO:0000256" key="5">
    <source>
        <dbReference type="ARBA" id="ARBA00023125"/>
    </source>
</evidence>
<dbReference type="InterPro" id="IPR001867">
    <property type="entry name" value="OmpR/PhoB-type_DNA-bd"/>
</dbReference>
<dbReference type="CDD" id="cd00383">
    <property type="entry name" value="trans_reg_C"/>
    <property type="match status" value="1"/>
</dbReference>
<reference evidence="12" key="1">
    <citation type="submission" date="2022-09" db="EMBL/GenBank/DDBJ databases">
        <title>Culturomic study of gut microbiota in children with autism spectrum disorder.</title>
        <authorList>
            <person name="Efimov B.A."/>
            <person name="Chaplin A.V."/>
            <person name="Sokolova S.R."/>
            <person name="Pikina A.P."/>
            <person name="Korzhanova M."/>
            <person name="Belova V."/>
            <person name="Korostin D."/>
        </authorList>
    </citation>
    <scope>NUCLEOTIDE SEQUENCE</scope>
    <source>
        <strain evidence="12">ASD5510</strain>
    </source>
</reference>
<evidence type="ECO:0000256" key="9">
    <source>
        <dbReference type="PROSITE-ProRule" id="PRU01091"/>
    </source>
</evidence>
<organism evidence="12 13">
    <name type="scientific">Hominibacterium faecale</name>
    <dbReference type="NCBI Taxonomy" id="2839743"/>
    <lineage>
        <taxon>Bacteria</taxon>
        <taxon>Bacillati</taxon>
        <taxon>Bacillota</taxon>
        <taxon>Clostridia</taxon>
        <taxon>Peptostreptococcales</taxon>
        <taxon>Anaerovoracaceae</taxon>
        <taxon>Hominibacterium</taxon>
    </lineage>
</organism>
<dbReference type="Gene3D" id="1.10.10.10">
    <property type="entry name" value="Winged helix-like DNA-binding domain superfamily/Winged helix DNA-binding domain"/>
    <property type="match status" value="1"/>
</dbReference>
<evidence type="ECO:0000256" key="2">
    <source>
        <dbReference type="ARBA" id="ARBA00022553"/>
    </source>
</evidence>
<feature type="modified residue" description="4-aspartylphosphate" evidence="8">
    <location>
        <position position="52"/>
    </location>
</feature>
<keyword evidence="4" id="KW-0805">Transcription regulation</keyword>
<dbReference type="PROSITE" id="PS51755">
    <property type="entry name" value="OMPR_PHOB"/>
    <property type="match status" value="1"/>
</dbReference>
<protein>
    <recommendedName>
        <fullName evidence="1">Stage 0 sporulation protein A homolog</fullName>
    </recommendedName>
</protein>
<dbReference type="GO" id="GO:0000156">
    <property type="term" value="F:phosphorelay response regulator activity"/>
    <property type="evidence" value="ECO:0007669"/>
    <property type="project" value="TreeGrafter"/>
</dbReference>
<evidence type="ECO:0000256" key="7">
    <source>
        <dbReference type="ARBA" id="ARBA00024867"/>
    </source>
</evidence>
<keyword evidence="5 9" id="KW-0238">DNA-binding</keyword>
<name>A0A9J6QUS5_9FIRM</name>
<feature type="domain" description="OmpR/PhoB-type" evidence="11">
    <location>
        <begin position="126"/>
        <end position="222"/>
    </location>
</feature>
<dbReference type="GO" id="GO:0032993">
    <property type="term" value="C:protein-DNA complex"/>
    <property type="evidence" value="ECO:0007669"/>
    <property type="project" value="TreeGrafter"/>
</dbReference>
<dbReference type="Pfam" id="PF00072">
    <property type="entry name" value="Response_reg"/>
    <property type="match status" value="1"/>
</dbReference>
<dbReference type="Gene3D" id="3.40.50.2300">
    <property type="match status" value="1"/>
</dbReference>
<dbReference type="InterPro" id="IPR036388">
    <property type="entry name" value="WH-like_DNA-bd_sf"/>
</dbReference>
<evidence type="ECO:0000313" key="13">
    <source>
        <dbReference type="Proteomes" id="UP001065549"/>
    </source>
</evidence>
<evidence type="ECO:0000259" key="11">
    <source>
        <dbReference type="PROSITE" id="PS51755"/>
    </source>
</evidence>
<dbReference type="PROSITE" id="PS50110">
    <property type="entry name" value="RESPONSE_REGULATORY"/>
    <property type="match status" value="1"/>
</dbReference>
<dbReference type="CDD" id="cd17574">
    <property type="entry name" value="REC_OmpR"/>
    <property type="match status" value="1"/>
</dbReference>
<sequence>MYNLLVAEDEPKMRIIIRDYFEKKGFAVWEAEDGVEALKRLGERTFDLVLLDVMMPELDGFAVCKAIRRKGDTPVIFLTARMAEEDQLRGFQVKADDYVTKPFSLPVLHAKVCAILERSRGMISDSGKLRSGGIEIDLRAREVTVDGEKTAMPPKVFDLLVYFMENKNRILTREQILDQVWGEDAFCYDRAVDTTIKKLRQALGRRAGCIRTIVKVGYKFQEVTDEQK</sequence>
<evidence type="ECO:0000256" key="1">
    <source>
        <dbReference type="ARBA" id="ARBA00018672"/>
    </source>
</evidence>
<dbReference type="Proteomes" id="UP001065549">
    <property type="component" value="Unassembled WGS sequence"/>
</dbReference>
<dbReference type="AlphaFoldDB" id="A0A9J6QUS5"/>
<dbReference type="Gene3D" id="6.10.250.690">
    <property type="match status" value="1"/>
</dbReference>
<dbReference type="SMART" id="SM00448">
    <property type="entry name" value="REC"/>
    <property type="match status" value="1"/>
</dbReference>
<dbReference type="InterPro" id="IPR011006">
    <property type="entry name" value="CheY-like_superfamily"/>
</dbReference>
<proteinExistence type="predicted"/>
<comment type="function">
    <text evidence="7">May play the central regulatory role in sporulation. It may be an element of the effector pathway responsible for the activation of sporulation genes in response to nutritional stress. Spo0A may act in concert with spo0H (a sigma factor) to control the expression of some genes that are critical to the sporulation process.</text>
</comment>
<dbReference type="InterPro" id="IPR001789">
    <property type="entry name" value="Sig_transdc_resp-reg_receiver"/>
</dbReference>
<keyword evidence="13" id="KW-1185">Reference proteome</keyword>
<evidence type="ECO:0000256" key="3">
    <source>
        <dbReference type="ARBA" id="ARBA00023012"/>
    </source>
</evidence>
<keyword evidence="3" id="KW-0902">Two-component regulatory system</keyword>
<keyword evidence="6" id="KW-0804">Transcription</keyword>
<dbReference type="EMBL" id="JAOSHN010000004">
    <property type="protein sequence ID" value="MCU7378787.1"/>
    <property type="molecule type" value="Genomic_DNA"/>
</dbReference>
<dbReference type="SUPFAM" id="SSF52172">
    <property type="entry name" value="CheY-like"/>
    <property type="match status" value="1"/>
</dbReference>
<dbReference type="GO" id="GO:0006355">
    <property type="term" value="P:regulation of DNA-templated transcription"/>
    <property type="evidence" value="ECO:0007669"/>
    <property type="project" value="InterPro"/>
</dbReference>
<keyword evidence="2 8" id="KW-0597">Phosphoprotein</keyword>
<dbReference type="SMART" id="SM00862">
    <property type="entry name" value="Trans_reg_C"/>
    <property type="match status" value="1"/>
</dbReference>
<feature type="DNA-binding region" description="OmpR/PhoB-type" evidence="9">
    <location>
        <begin position="126"/>
        <end position="222"/>
    </location>
</feature>
<evidence type="ECO:0000256" key="4">
    <source>
        <dbReference type="ARBA" id="ARBA00023015"/>
    </source>
</evidence>
<dbReference type="FunFam" id="3.40.50.2300:FF:000001">
    <property type="entry name" value="DNA-binding response regulator PhoB"/>
    <property type="match status" value="1"/>
</dbReference>
<accession>A0A9J6QUS5</accession>
<comment type="caution">
    <text evidence="12">The sequence shown here is derived from an EMBL/GenBank/DDBJ whole genome shotgun (WGS) entry which is preliminary data.</text>
</comment>
<dbReference type="GO" id="GO:0005829">
    <property type="term" value="C:cytosol"/>
    <property type="evidence" value="ECO:0007669"/>
    <property type="project" value="TreeGrafter"/>
</dbReference>
<dbReference type="RefSeq" id="WP_148395589.1">
    <property type="nucleotide sequence ID" value="NZ_JAOSHN010000004.1"/>
</dbReference>
<dbReference type="GO" id="GO:0000976">
    <property type="term" value="F:transcription cis-regulatory region binding"/>
    <property type="evidence" value="ECO:0007669"/>
    <property type="project" value="TreeGrafter"/>
</dbReference>
<dbReference type="Pfam" id="PF00486">
    <property type="entry name" value="Trans_reg_C"/>
    <property type="match status" value="1"/>
</dbReference>